<dbReference type="EMBL" id="JAVDYF010000001">
    <property type="protein sequence ID" value="MDR7356113.1"/>
    <property type="molecule type" value="Genomic_DNA"/>
</dbReference>
<evidence type="ECO:0000313" key="3">
    <source>
        <dbReference type="Proteomes" id="UP001183619"/>
    </source>
</evidence>
<name>A0ABU2BEG0_9CORY</name>
<gene>
    <name evidence="2" type="ORF">J2S37_002651</name>
</gene>
<keyword evidence="1" id="KW-0472">Membrane</keyword>
<evidence type="ECO:0008006" key="4">
    <source>
        <dbReference type="Google" id="ProtNLM"/>
    </source>
</evidence>
<evidence type="ECO:0000256" key="1">
    <source>
        <dbReference type="SAM" id="Phobius"/>
    </source>
</evidence>
<keyword evidence="1" id="KW-1133">Transmembrane helix</keyword>
<evidence type="ECO:0000313" key="2">
    <source>
        <dbReference type="EMBL" id="MDR7356113.1"/>
    </source>
</evidence>
<protein>
    <recommendedName>
        <fullName evidence="4">Secreted protein</fullName>
    </recommendedName>
</protein>
<keyword evidence="1" id="KW-0812">Transmembrane</keyword>
<reference evidence="2 3" key="1">
    <citation type="submission" date="2023-07" db="EMBL/GenBank/DDBJ databases">
        <title>Sequencing the genomes of 1000 actinobacteria strains.</title>
        <authorList>
            <person name="Klenk H.-P."/>
        </authorList>
    </citation>
    <scope>NUCLEOTIDE SEQUENCE [LARGE SCALE GENOMIC DNA]</scope>
    <source>
        <strain evidence="2 3">DSM 44508</strain>
    </source>
</reference>
<dbReference type="Proteomes" id="UP001183619">
    <property type="component" value="Unassembled WGS sequence"/>
</dbReference>
<feature type="transmembrane region" description="Helical" evidence="1">
    <location>
        <begin position="6"/>
        <end position="26"/>
    </location>
</feature>
<comment type="caution">
    <text evidence="2">The sequence shown here is derived from an EMBL/GenBank/DDBJ whole genome shotgun (WGS) entry which is preliminary data.</text>
</comment>
<organism evidence="2 3">
    <name type="scientific">Corynebacterium felinum</name>
    <dbReference type="NCBI Taxonomy" id="131318"/>
    <lineage>
        <taxon>Bacteria</taxon>
        <taxon>Bacillati</taxon>
        <taxon>Actinomycetota</taxon>
        <taxon>Actinomycetes</taxon>
        <taxon>Mycobacteriales</taxon>
        <taxon>Corynebacteriaceae</taxon>
        <taxon>Corynebacterium</taxon>
    </lineage>
</organism>
<accession>A0ABU2BEG0</accession>
<dbReference type="RefSeq" id="WP_277104606.1">
    <property type="nucleotide sequence ID" value="NZ_BAAAJS010000056.1"/>
</dbReference>
<proteinExistence type="predicted"/>
<sequence length="187" mass="20217">MDSVDRWRYGISITSLVIIFSAVVYMGDKDYVAKPMGIGSDTLGPDSDETFSEYHQRAVSTVATALEEHPHDHAYGLVCFNQQLSAPDAAATVAKLQRINGLQIGGYPIVGIPAPVNIGLAQHFVQQAELKQLDSNDIRCVVAHDEPTQFSALQSDPRVASIEVLPPDAAWGRFSVKPVLGAHHDAP</sequence>
<keyword evidence="3" id="KW-1185">Reference proteome</keyword>